<keyword evidence="2" id="KW-0812">Transmembrane</keyword>
<keyword evidence="2" id="KW-1133">Transmembrane helix</keyword>
<feature type="transmembrane region" description="Helical" evidence="2">
    <location>
        <begin position="178"/>
        <end position="201"/>
    </location>
</feature>
<gene>
    <name evidence="3" type="ORF">SAMN05216564_101127</name>
</gene>
<proteinExistence type="predicted"/>
<evidence type="ECO:0000313" key="3">
    <source>
        <dbReference type="EMBL" id="SDX69408.1"/>
    </source>
</evidence>
<dbReference type="Pfam" id="PF13197">
    <property type="entry name" value="DUF4013"/>
    <property type="match status" value="1"/>
</dbReference>
<feature type="transmembrane region" description="Helical" evidence="2">
    <location>
        <begin position="241"/>
        <end position="267"/>
    </location>
</feature>
<feature type="region of interest" description="Disordered" evidence="1">
    <location>
        <begin position="283"/>
        <end position="401"/>
    </location>
</feature>
<sequence length="401" mass="40803">MLREAIATPGRGPDVVATVLVGTALLVLARIAALAWLVGVIVDPRVVVLLPVLGAPLFLLRGYDVAVVHAGIEGDPGAPAFREFPSLYVDGVKSVLLSIGYALPAALVPVLGLAAIAVQSARESGVPLDEAVMRPFPAGLDPTVGSGPVGVGSAVIEVLQSVVVEIGDLLLDPAGVSLVTVAIGVVTVATTCSAVAGAIYVRPAGLACFAATGRLRDGLRPRRVLRVAGTGEYAVGWLLEAAVGIVGTALALALSPFLVGIAGLFVVRIVTRSLYGRGAAPALRSERSGAVEEPADSGPVAIDSGTETDPPVGHDVPPAIQVGRHVETPVTNERLRAADADGNEVEVADEDEREATDEFVWGESETADPADSGDVADGGGDVADRGSDVADRGSDVADRER</sequence>
<evidence type="ECO:0000256" key="2">
    <source>
        <dbReference type="SAM" id="Phobius"/>
    </source>
</evidence>
<feature type="transmembrane region" description="Helical" evidence="2">
    <location>
        <begin position="15"/>
        <end position="39"/>
    </location>
</feature>
<reference evidence="4" key="1">
    <citation type="submission" date="2016-10" db="EMBL/GenBank/DDBJ databases">
        <authorList>
            <person name="Varghese N."/>
            <person name="Submissions S."/>
        </authorList>
    </citation>
    <scope>NUCLEOTIDE SEQUENCE [LARGE SCALE GENOMIC DNA]</scope>
    <source>
        <strain evidence="4">DC30,IBRC 10041,KCTC 4046</strain>
    </source>
</reference>
<evidence type="ECO:0008006" key="5">
    <source>
        <dbReference type="Google" id="ProtNLM"/>
    </source>
</evidence>
<dbReference type="AlphaFoldDB" id="A0A1H3DTH9"/>
<keyword evidence="4" id="KW-1185">Reference proteome</keyword>
<dbReference type="EMBL" id="FNPC01000001">
    <property type="protein sequence ID" value="SDX69408.1"/>
    <property type="molecule type" value="Genomic_DNA"/>
</dbReference>
<dbReference type="InterPro" id="IPR025098">
    <property type="entry name" value="DUF4013"/>
</dbReference>
<protein>
    <recommendedName>
        <fullName evidence="5">DUF4013 domain-containing protein</fullName>
    </recommendedName>
</protein>
<name>A0A1H3DTH9_9EURY</name>
<keyword evidence="2" id="KW-0472">Membrane</keyword>
<organism evidence="3 4">
    <name type="scientific">Halopenitus persicus</name>
    <dbReference type="NCBI Taxonomy" id="1048396"/>
    <lineage>
        <taxon>Archaea</taxon>
        <taxon>Methanobacteriati</taxon>
        <taxon>Methanobacteriota</taxon>
        <taxon>Stenosarchaea group</taxon>
        <taxon>Halobacteria</taxon>
        <taxon>Halobacteriales</taxon>
        <taxon>Haloferacaceae</taxon>
        <taxon>Halopenitus</taxon>
    </lineage>
</organism>
<feature type="compositionally biased region" description="Basic and acidic residues" evidence="1">
    <location>
        <begin position="382"/>
        <end position="401"/>
    </location>
</feature>
<dbReference type="Proteomes" id="UP000199079">
    <property type="component" value="Unassembled WGS sequence"/>
</dbReference>
<dbReference type="OrthoDB" id="331635at2157"/>
<feature type="compositionally biased region" description="Acidic residues" evidence="1">
    <location>
        <begin position="341"/>
        <end position="357"/>
    </location>
</feature>
<evidence type="ECO:0000313" key="4">
    <source>
        <dbReference type="Proteomes" id="UP000199079"/>
    </source>
</evidence>
<evidence type="ECO:0000256" key="1">
    <source>
        <dbReference type="SAM" id="MobiDB-lite"/>
    </source>
</evidence>
<dbReference type="RefSeq" id="WP_176819406.1">
    <property type="nucleotide sequence ID" value="NZ_FNPC01000001.1"/>
</dbReference>
<feature type="transmembrane region" description="Helical" evidence="2">
    <location>
        <begin position="46"/>
        <end position="63"/>
    </location>
</feature>
<accession>A0A1H3DTH9</accession>
<feature type="transmembrane region" description="Helical" evidence="2">
    <location>
        <begin position="95"/>
        <end position="118"/>
    </location>
</feature>